<evidence type="ECO:0000256" key="12">
    <source>
        <dbReference type="SAM" id="SignalP"/>
    </source>
</evidence>
<dbReference type="SMART" id="SM00020">
    <property type="entry name" value="Tryp_SPc"/>
    <property type="match status" value="1"/>
</dbReference>
<feature type="domain" description="Peptidase S1" evidence="13">
    <location>
        <begin position="24"/>
        <end position="261"/>
    </location>
</feature>
<dbReference type="GO" id="GO:0006508">
    <property type="term" value="P:proteolysis"/>
    <property type="evidence" value="ECO:0007669"/>
    <property type="project" value="UniProtKB-KW"/>
</dbReference>
<evidence type="ECO:0000256" key="1">
    <source>
        <dbReference type="ARBA" id="ARBA00004239"/>
    </source>
</evidence>
<dbReference type="FunFam" id="2.40.10.10:FF:000068">
    <property type="entry name" value="transmembrane protease serine 2"/>
    <property type="match status" value="1"/>
</dbReference>
<accession>A0A8J2R773</accession>
<keyword evidence="12" id="KW-0732">Signal</keyword>
<dbReference type="PROSITE" id="PS50240">
    <property type="entry name" value="TRYPSIN_DOM"/>
    <property type="match status" value="1"/>
</dbReference>
<comment type="function">
    <text evidence="9">Fibrinolytic activity; shows preferential cleavage of Arg-Gly bonds in all three fibrinogen chains. Contact with the caterpillars causes severe bleeding, due the anticoagulant effect of the protein.</text>
</comment>
<feature type="signal peptide" evidence="12">
    <location>
        <begin position="1"/>
        <end position="17"/>
    </location>
</feature>
<dbReference type="EMBL" id="CAKASE010000080">
    <property type="protein sequence ID" value="CAG9581689.1"/>
    <property type="molecule type" value="Genomic_DNA"/>
</dbReference>
<keyword evidence="15" id="KW-1185">Reference proteome</keyword>
<dbReference type="PRINTS" id="PR00722">
    <property type="entry name" value="CHYMOTRYPSIN"/>
</dbReference>
<evidence type="ECO:0000313" key="15">
    <source>
        <dbReference type="Proteomes" id="UP000789524"/>
    </source>
</evidence>
<keyword evidence="10" id="KW-1205">Fibrinolytic toxin</keyword>
<dbReference type="GO" id="GO:0090729">
    <property type="term" value="F:toxin activity"/>
    <property type="evidence" value="ECO:0007669"/>
    <property type="project" value="UniProtKB-KW"/>
</dbReference>
<evidence type="ECO:0000256" key="2">
    <source>
        <dbReference type="ARBA" id="ARBA00007664"/>
    </source>
</evidence>
<keyword evidence="5" id="KW-0378">Hydrolase</keyword>
<evidence type="ECO:0000256" key="9">
    <source>
        <dbReference type="ARBA" id="ARBA00055534"/>
    </source>
</evidence>
<keyword evidence="7" id="KW-1015">Disulfide bond</keyword>
<dbReference type="OrthoDB" id="9425590at2759"/>
<sequence length="261" mass="28251">MRVTVLLFASCLAVAAALPPAVRIAGGSNAAITSYRFAASLLYSRVGVGTFIYGCGGSIITNRVILTAAYCLYNEPVYRWRVRVGSARSSTGGVIHNTQRTVVHPNYNPRTADNDIALLHSMTVFVFNNNVNLVGIASANYNLPDNQPVTALGWGATSSGGQLSDTLRRVDIWTVNRNVCRTRYSELGYSVTDNMLCAGWLDVGGRGACIGDTGSALIHLNRNVQTIVGVYSWSYNCALPRYPSVNTFVPRYTNWIVANAN</sequence>
<evidence type="ECO:0000256" key="7">
    <source>
        <dbReference type="ARBA" id="ARBA00023157"/>
    </source>
</evidence>
<name>A0A8J2R773_9NEOP</name>
<keyword evidence="11" id="KW-1133">Transmembrane helix</keyword>
<evidence type="ECO:0000256" key="5">
    <source>
        <dbReference type="ARBA" id="ARBA00022801"/>
    </source>
</evidence>
<reference evidence="14" key="1">
    <citation type="submission" date="2021-09" db="EMBL/GenBank/DDBJ databases">
        <authorList>
            <person name="Martin H S."/>
        </authorList>
    </citation>
    <scope>NUCLEOTIDE SEQUENCE</scope>
</reference>
<comment type="similarity">
    <text evidence="2">Belongs to the peptidase S1 family.</text>
</comment>
<dbReference type="InterPro" id="IPR009003">
    <property type="entry name" value="Peptidase_S1_PA"/>
</dbReference>
<organism evidence="14 15">
    <name type="scientific">Danaus chrysippus</name>
    <name type="common">African queen</name>
    <dbReference type="NCBI Taxonomy" id="151541"/>
    <lineage>
        <taxon>Eukaryota</taxon>
        <taxon>Metazoa</taxon>
        <taxon>Ecdysozoa</taxon>
        <taxon>Arthropoda</taxon>
        <taxon>Hexapoda</taxon>
        <taxon>Insecta</taxon>
        <taxon>Pterygota</taxon>
        <taxon>Neoptera</taxon>
        <taxon>Endopterygota</taxon>
        <taxon>Lepidoptera</taxon>
        <taxon>Glossata</taxon>
        <taxon>Ditrysia</taxon>
        <taxon>Papilionoidea</taxon>
        <taxon>Nymphalidae</taxon>
        <taxon>Danainae</taxon>
        <taxon>Danaini</taxon>
        <taxon>Danaina</taxon>
        <taxon>Danaus</taxon>
        <taxon>Anosia</taxon>
    </lineage>
</organism>
<evidence type="ECO:0000256" key="8">
    <source>
        <dbReference type="ARBA" id="ARBA00023240"/>
    </source>
</evidence>
<dbReference type="InterPro" id="IPR050430">
    <property type="entry name" value="Peptidase_S1"/>
</dbReference>
<dbReference type="Gene3D" id="2.40.10.10">
    <property type="entry name" value="Trypsin-like serine proteases"/>
    <property type="match status" value="1"/>
</dbReference>
<dbReference type="AlphaFoldDB" id="A0A8J2R773"/>
<evidence type="ECO:0000256" key="4">
    <source>
        <dbReference type="ARBA" id="ARBA00022670"/>
    </source>
</evidence>
<evidence type="ECO:0000256" key="3">
    <source>
        <dbReference type="ARBA" id="ARBA00022656"/>
    </source>
</evidence>
<evidence type="ECO:0000313" key="14">
    <source>
        <dbReference type="EMBL" id="CAG9581689.1"/>
    </source>
</evidence>
<dbReference type="Proteomes" id="UP000789524">
    <property type="component" value="Unassembled WGS sequence"/>
</dbReference>
<feature type="chain" id="PRO_5035321659" evidence="12">
    <location>
        <begin position="18"/>
        <end position="261"/>
    </location>
</feature>
<dbReference type="SUPFAM" id="SSF50494">
    <property type="entry name" value="Trypsin-like serine proteases"/>
    <property type="match status" value="1"/>
</dbReference>
<evidence type="ECO:0000256" key="11">
    <source>
        <dbReference type="SAM" id="Phobius"/>
    </source>
</evidence>
<comment type="caution">
    <text evidence="14">The sequence shown here is derived from an EMBL/GenBank/DDBJ whole genome shotgun (WGS) entry which is preliminary data.</text>
</comment>
<feature type="transmembrane region" description="Helical" evidence="11">
    <location>
        <begin position="46"/>
        <end position="73"/>
    </location>
</feature>
<dbReference type="PANTHER" id="PTHR24276:SF91">
    <property type="entry name" value="AT26814P-RELATED"/>
    <property type="match status" value="1"/>
</dbReference>
<dbReference type="PANTHER" id="PTHR24276">
    <property type="entry name" value="POLYSERASE-RELATED"/>
    <property type="match status" value="1"/>
</dbReference>
<evidence type="ECO:0000256" key="10">
    <source>
        <dbReference type="ARBA" id="ARBA00084094"/>
    </source>
</evidence>
<keyword evidence="11" id="KW-0472">Membrane</keyword>
<comment type="subcellular location">
    <subcellularLocation>
        <location evidence="1">Secreted</location>
        <location evidence="1">Extracellular space</location>
    </subcellularLocation>
</comment>
<dbReference type="InterPro" id="IPR001314">
    <property type="entry name" value="Peptidase_S1A"/>
</dbReference>
<proteinExistence type="inferred from homology"/>
<dbReference type="GO" id="GO:0005576">
    <property type="term" value="C:extracellular region"/>
    <property type="evidence" value="ECO:0007669"/>
    <property type="project" value="UniProtKB-SubCell"/>
</dbReference>
<keyword evidence="11" id="KW-0812">Transmembrane</keyword>
<dbReference type="InterPro" id="IPR043504">
    <property type="entry name" value="Peptidase_S1_PA_chymotrypsin"/>
</dbReference>
<dbReference type="GO" id="GO:0004252">
    <property type="term" value="F:serine-type endopeptidase activity"/>
    <property type="evidence" value="ECO:0007669"/>
    <property type="project" value="InterPro"/>
</dbReference>
<protein>
    <submittedName>
        <fullName evidence="14">(African queen) hypothetical protein</fullName>
    </submittedName>
</protein>
<dbReference type="CDD" id="cd00190">
    <property type="entry name" value="Tryp_SPc"/>
    <property type="match status" value="1"/>
</dbReference>
<keyword evidence="6" id="KW-0720">Serine protease</keyword>
<gene>
    <name evidence="14" type="ORF">DCHRY22_LOCUS14242</name>
</gene>
<dbReference type="InterPro" id="IPR001254">
    <property type="entry name" value="Trypsin_dom"/>
</dbReference>
<keyword evidence="4" id="KW-0645">Protease</keyword>
<keyword evidence="8" id="KW-1199">Hemostasis impairing toxin</keyword>
<dbReference type="Pfam" id="PF00089">
    <property type="entry name" value="Trypsin"/>
    <property type="match status" value="1"/>
</dbReference>
<keyword evidence="3" id="KW-0800">Toxin</keyword>
<evidence type="ECO:0000256" key="6">
    <source>
        <dbReference type="ARBA" id="ARBA00022825"/>
    </source>
</evidence>
<evidence type="ECO:0000259" key="13">
    <source>
        <dbReference type="PROSITE" id="PS50240"/>
    </source>
</evidence>